<proteinExistence type="inferred from homology"/>
<keyword evidence="2" id="KW-0479">Metal-binding</keyword>
<evidence type="ECO:0000256" key="2">
    <source>
        <dbReference type="PIRSR" id="PIRSR603782-1"/>
    </source>
</evidence>
<dbReference type="EMBL" id="CP000488">
    <property type="protein sequence ID" value="ABL02472.1"/>
    <property type="molecule type" value="Genomic_DNA"/>
</dbReference>
<protein>
    <submittedName>
        <fullName evidence="4">Electron transport protein SCO1/SenC</fullName>
    </submittedName>
</protein>
<dbReference type="PANTHER" id="PTHR12151:SF25">
    <property type="entry name" value="LINALOOL DEHYDRATASE_ISOMERASE DOMAIN-CONTAINING PROTEIN"/>
    <property type="match status" value="1"/>
</dbReference>
<keyword evidence="3" id="KW-1015">Disulfide bond</keyword>
<reference evidence="4 5" key="1">
    <citation type="journal article" date="2007" name="Science">
        <title>The Calyptogena magnifica chemoautotrophic symbiont genome.</title>
        <authorList>
            <person name="Newton I.L.G."/>
            <person name="Woyke T."/>
            <person name="Auchtung T.A."/>
            <person name="Dilly G.F."/>
            <person name="Dutton R.J."/>
            <person name="Fisher M.C."/>
            <person name="Fontanez K.M."/>
            <person name="Lau E."/>
            <person name="Stewart F.J."/>
            <person name="Richardson P.M."/>
            <person name="Barry K.W."/>
            <person name="Saunders E."/>
            <person name="Detter J.C."/>
            <person name="Wu D."/>
            <person name="Eisen J.A."/>
            <person name="Cavanaugh C.M."/>
        </authorList>
    </citation>
    <scope>NUCLEOTIDE SEQUENCE [LARGE SCALE GENOMIC DNA]</scope>
    <source>
        <strain evidence="4 5">Cm</strain>
    </source>
</reference>
<evidence type="ECO:0000256" key="1">
    <source>
        <dbReference type="ARBA" id="ARBA00010996"/>
    </source>
</evidence>
<dbReference type="InterPro" id="IPR003782">
    <property type="entry name" value="SCO1/SenC"/>
</dbReference>
<feature type="binding site" evidence="2">
    <location>
        <position position="78"/>
    </location>
    <ligand>
        <name>Cu cation</name>
        <dbReference type="ChEBI" id="CHEBI:23378"/>
    </ligand>
</feature>
<keyword evidence="5" id="KW-1185">Reference proteome</keyword>
<dbReference type="PANTHER" id="PTHR12151">
    <property type="entry name" value="ELECTRON TRANSPORT PROTIN SCO1/SENC FAMILY MEMBER"/>
    <property type="match status" value="1"/>
</dbReference>
<keyword evidence="2" id="KW-0186">Copper</keyword>
<dbReference type="KEGG" id="rma:Rmag_0744"/>
<dbReference type="RefSeq" id="WP_011738097.1">
    <property type="nucleotide sequence ID" value="NC_008610.1"/>
</dbReference>
<feature type="disulfide bond" description="Redox-active" evidence="3">
    <location>
        <begin position="78"/>
        <end position="82"/>
    </location>
</feature>
<dbReference type="STRING" id="413404.Rmag_0744"/>
<evidence type="ECO:0000313" key="5">
    <source>
        <dbReference type="Proteomes" id="UP000002587"/>
    </source>
</evidence>
<feature type="binding site" evidence="2">
    <location>
        <position position="187"/>
    </location>
    <ligand>
        <name>Cu cation</name>
        <dbReference type="ChEBI" id="CHEBI:23378"/>
    </ligand>
</feature>
<dbReference type="HOGENOM" id="CLU_050131_3_2_6"/>
<dbReference type="SUPFAM" id="SSF52833">
    <property type="entry name" value="Thioredoxin-like"/>
    <property type="match status" value="1"/>
</dbReference>
<organism evidence="4 5">
    <name type="scientific">Ruthia magnifica subsp. Calyptogena magnifica</name>
    <dbReference type="NCBI Taxonomy" id="413404"/>
    <lineage>
        <taxon>Bacteria</taxon>
        <taxon>Pseudomonadati</taxon>
        <taxon>Pseudomonadota</taxon>
        <taxon>Gammaproteobacteria</taxon>
        <taxon>Candidatus Pseudothioglobaceae</taxon>
        <taxon>Candidatus Ruthturnera</taxon>
    </lineage>
</organism>
<dbReference type="InterPro" id="IPR036249">
    <property type="entry name" value="Thioredoxin-like_sf"/>
</dbReference>
<feature type="binding site" evidence="2">
    <location>
        <position position="82"/>
    </location>
    <ligand>
        <name>Cu cation</name>
        <dbReference type="ChEBI" id="CHEBI:23378"/>
    </ligand>
</feature>
<dbReference type="Pfam" id="PF02630">
    <property type="entry name" value="SCO1-SenC"/>
    <property type="match status" value="1"/>
</dbReference>
<dbReference type="AlphaFoldDB" id="A1AX15"/>
<dbReference type="OrthoDB" id="9790194at2"/>
<comment type="similarity">
    <text evidence="1">Belongs to the SCO1/2 family.</text>
</comment>
<dbReference type="CDD" id="cd02968">
    <property type="entry name" value="SCO"/>
    <property type="match status" value="1"/>
</dbReference>
<evidence type="ECO:0000313" key="4">
    <source>
        <dbReference type="EMBL" id="ABL02472.1"/>
    </source>
</evidence>
<sequence length="224" mass="25665">MFKKVLIVVVTTVIALSLYINFDNNYKELAKQLKVSFILYNPDKELSSFSLIDHNNNKFNNKNFKDKWTLLYFIYTHCPDVCPTGLMDISILKSILIKRGASIVPNLVTITFDPIRDTPKVLKTYVTHFDKSFLGVSGDQSQIDQLVQDFGAYYERVVYSKNGKTIVLRNDEPLLKGVLESDYLINHTAWIYLISPDGKIFAGFPSPHNPLEMADDIELLIKNY</sequence>
<dbReference type="GO" id="GO:0046872">
    <property type="term" value="F:metal ion binding"/>
    <property type="evidence" value="ECO:0007669"/>
    <property type="project" value="UniProtKB-KW"/>
</dbReference>
<accession>A1AX15</accession>
<evidence type="ECO:0000256" key="3">
    <source>
        <dbReference type="PIRSR" id="PIRSR603782-2"/>
    </source>
</evidence>
<dbReference type="Gene3D" id="3.40.30.10">
    <property type="entry name" value="Glutaredoxin"/>
    <property type="match status" value="1"/>
</dbReference>
<dbReference type="Proteomes" id="UP000002587">
    <property type="component" value="Chromosome"/>
</dbReference>
<name>A1AX15_RUTMC</name>
<dbReference type="eggNOG" id="COG1999">
    <property type="taxonomic scope" value="Bacteria"/>
</dbReference>
<gene>
    <name evidence="4" type="ordered locus">Rmag_0744</name>
</gene>